<evidence type="ECO:0000256" key="1">
    <source>
        <dbReference type="ARBA" id="ARBA00022630"/>
    </source>
</evidence>
<dbReference type="Gene3D" id="3.40.50.80">
    <property type="entry name" value="Nucleotide-binding domain of ferredoxin-NADP reductase (FNR) module"/>
    <property type="match status" value="1"/>
</dbReference>
<dbReference type="PANTHER" id="PTHR19384">
    <property type="entry name" value="NITRIC OXIDE SYNTHASE-RELATED"/>
    <property type="match status" value="1"/>
</dbReference>
<keyword evidence="1" id="KW-0285">Flavoprotein</keyword>
<sequence>MPRTRGCCPQKKGGGLCVAFSRDQPQKVYVQHKIKEQSARVWNLLDSDAAVYIAGSSTKMPADVTAALEEVICKEGGAKKEDAPKMLRKLEREGRFNIETWS</sequence>
<protein>
    <submittedName>
        <fullName evidence="2">Uncharacterized protein</fullName>
    </submittedName>
</protein>
<dbReference type="GO" id="GO:0005829">
    <property type="term" value="C:cytosol"/>
    <property type="evidence" value="ECO:0007669"/>
    <property type="project" value="TreeGrafter"/>
</dbReference>
<evidence type="ECO:0000313" key="2">
    <source>
        <dbReference type="EMBL" id="JAD88753.1"/>
    </source>
</evidence>
<dbReference type="PANTHER" id="PTHR19384:SF10">
    <property type="entry name" value="NADPH-DEPENDENT DIFLAVIN OXIDOREDUCTASE 1"/>
    <property type="match status" value="1"/>
</dbReference>
<name>A0A0A9DPY6_ARUDO</name>
<accession>A0A0A9DPY6</accession>
<dbReference type="AlphaFoldDB" id="A0A0A9DPY6"/>
<reference evidence="2" key="2">
    <citation type="journal article" date="2015" name="Data Brief">
        <title>Shoot transcriptome of the giant reed, Arundo donax.</title>
        <authorList>
            <person name="Barrero R.A."/>
            <person name="Guerrero F.D."/>
            <person name="Moolhuijzen P."/>
            <person name="Goolsby J.A."/>
            <person name="Tidwell J."/>
            <person name="Bellgard S.E."/>
            <person name="Bellgard M.I."/>
        </authorList>
    </citation>
    <scope>NUCLEOTIDE SEQUENCE</scope>
    <source>
        <tissue evidence="2">Shoot tissue taken approximately 20 cm above the soil surface</tissue>
    </source>
</reference>
<dbReference type="GO" id="GO:0016491">
    <property type="term" value="F:oxidoreductase activity"/>
    <property type="evidence" value="ECO:0007669"/>
    <property type="project" value="TreeGrafter"/>
</dbReference>
<proteinExistence type="predicted"/>
<dbReference type="InterPro" id="IPR039261">
    <property type="entry name" value="FNR_nucleotide-bd"/>
</dbReference>
<dbReference type="SUPFAM" id="SSF52343">
    <property type="entry name" value="Ferredoxin reductase-like, C-terminal NADP-linked domain"/>
    <property type="match status" value="1"/>
</dbReference>
<dbReference type="EMBL" id="GBRH01209142">
    <property type="protein sequence ID" value="JAD88753.1"/>
    <property type="molecule type" value="Transcribed_RNA"/>
</dbReference>
<reference evidence="2" key="1">
    <citation type="submission" date="2014-09" db="EMBL/GenBank/DDBJ databases">
        <authorList>
            <person name="Magalhaes I.L.F."/>
            <person name="Oliveira U."/>
            <person name="Santos F.R."/>
            <person name="Vidigal T.H.D.A."/>
            <person name="Brescovit A.D."/>
            <person name="Santos A.J."/>
        </authorList>
    </citation>
    <scope>NUCLEOTIDE SEQUENCE</scope>
    <source>
        <tissue evidence="2">Shoot tissue taken approximately 20 cm above the soil surface</tissue>
    </source>
</reference>
<organism evidence="2">
    <name type="scientific">Arundo donax</name>
    <name type="common">Giant reed</name>
    <name type="synonym">Donax arundinaceus</name>
    <dbReference type="NCBI Taxonomy" id="35708"/>
    <lineage>
        <taxon>Eukaryota</taxon>
        <taxon>Viridiplantae</taxon>
        <taxon>Streptophyta</taxon>
        <taxon>Embryophyta</taxon>
        <taxon>Tracheophyta</taxon>
        <taxon>Spermatophyta</taxon>
        <taxon>Magnoliopsida</taxon>
        <taxon>Liliopsida</taxon>
        <taxon>Poales</taxon>
        <taxon>Poaceae</taxon>
        <taxon>PACMAD clade</taxon>
        <taxon>Arundinoideae</taxon>
        <taxon>Arundineae</taxon>
        <taxon>Arundo</taxon>
    </lineage>
</organism>
<dbReference type="GO" id="GO:0010181">
    <property type="term" value="F:FMN binding"/>
    <property type="evidence" value="ECO:0007669"/>
    <property type="project" value="TreeGrafter"/>
</dbReference>
<dbReference type="GO" id="GO:0050660">
    <property type="term" value="F:flavin adenine dinucleotide binding"/>
    <property type="evidence" value="ECO:0007669"/>
    <property type="project" value="TreeGrafter"/>
</dbReference>